<feature type="signal peptide" evidence="2">
    <location>
        <begin position="1"/>
        <end position="19"/>
    </location>
</feature>
<sequence length="408" mass="43843">MKTIILLILCIYMIHNIEAKCRYDFCKKANEVCKDDTECPFQHYCTPSGKDLEQTCQPYVDLNGPCDGNAGDITKTKRCFADLGCYRNIRSDQQNAVTFGSCRQLQFAVAGEACVSDLECANNLKCRDDVCSLVRPDKCDDNNDCPYGQQCSSQACVAISPSMDCREDGDCAVGDVCSGMICVAAFSKNAGDACSSQPLTSITQFDGKIPLTDCNIANNLQCDPASDKCAVISRSSSTASCGDTSCLSGETCVCASTAGATAGTCQPNILYSAACKESITQLIQCAKDNKCKADIGNPSSGSCLYKHCRDLICGSKCIGPALQFRDAGSCGNNTSPFTSCRTIVPHSASSVIVIPSTLVLLAILALLLEEFHPYKVKSLFMFIEKKKIKSNTMEDEISLEVRIQSKVP</sequence>
<dbReference type="PANTHER" id="PTHR33459:SF15">
    <property type="match status" value="1"/>
</dbReference>
<dbReference type="Proteomes" id="UP000007797">
    <property type="component" value="Unassembled WGS sequence"/>
</dbReference>
<dbReference type="OrthoDB" id="4405280at2759"/>
<keyword evidence="1" id="KW-1133">Transmembrane helix</keyword>
<evidence type="ECO:0008006" key="5">
    <source>
        <dbReference type="Google" id="ProtNLM"/>
    </source>
</evidence>
<evidence type="ECO:0000256" key="1">
    <source>
        <dbReference type="SAM" id="Phobius"/>
    </source>
</evidence>
<evidence type="ECO:0000313" key="4">
    <source>
        <dbReference type="Proteomes" id="UP000007797"/>
    </source>
</evidence>
<dbReference type="EMBL" id="GL883010">
    <property type="protein sequence ID" value="EGG21403.1"/>
    <property type="molecule type" value="Genomic_DNA"/>
</dbReference>
<evidence type="ECO:0000313" key="3">
    <source>
        <dbReference type="EMBL" id="EGG21403.1"/>
    </source>
</evidence>
<feature type="transmembrane region" description="Helical" evidence="1">
    <location>
        <begin position="348"/>
        <end position="368"/>
    </location>
</feature>
<dbReference type="RefSeq" id="XP_004359253.1">
    <property type="nucleotide sequence ID" value="XM_004359196.1"/>
</dbReference>
<name>F4PRW7_CACFS</name>
<dbReference type="GeneID" id="14874126"/>
<dbReference type="InterPro" id="IPR052326">
    <property type="entry name" value="Diff-Dev_Assoc_Protein"/>
</dbReference>
<proteinExistence type="predicted"/>
<feature type="chain" id="PRO_5003313333" description="Paramecium surface antigen repeat-containing protein" evidence="2">
    <location>
        <begin position="20"/>
        <end position="408"/>
    </location>
</feature>
<keyword evidence="1" id="KW-0472">Membrane</keyword>
<keyword evidence="4" id="KW-1185">Reference proteome</keyword>
<keyword evidence="2" id="KW-0732">Signal</keyword>
<dbReference type="OMA" id="CEINSEC"/>
<dbReference type="KEGG" id="dfa:DFA_01286"/>
<keyword evidence="1" id="KW-0812">Transmembrane</keyword>
<accession>F4PRW7</accession>
<evidence type="ECO:0000256" key="2">
    <source>
        <dbReference type="SAM" id="SignalP"/>
    </source>
</evidence>
<gene>
    <name evidence="3" type="ORF">DFA_01286</name>
</gene>
<dbReference type="PANTHER" id="PTHR33459">
    <property type="entry name" value="DD-GDCA PROTEIN"/>
    <property type="match status" value="1"/>
</dbReference>
<reference evidence="4" key="1">
    <citation type="journal article" date="2011" name="Genome Res.">
        <title>Phylogeny-wide analysis of social amoeba genomes highlights ancient origins for complex intercellular communication.</title>
        <authorList>
            <person name="Heidel A.J."/>
            <person name="Lawal H.M."/>
            <person name="Felder M."/>
            <person name="Schilde C."/>
            <person name="Helps N.R."/>
            <person name="Tunggal B."/>
            <person name="Rivero F."/>
            <person name="John U."/>
            <person name="Schleicher M."/>
            <person name="Eichinger L."/>
            <person name="Platzer M."/>
            <person name="Noegel A.A."/>
            <person name="Schaap P."/>
            <person name="Gloeckner G."/>
        </authorList>
    </citation>
    <scope>NUCLEOTIDE SEQUENCE [LARGE SCALE GENOMIC DNA]</scope>
    <source>
        <strain evidence="4">SH3</strain>
    </source>
</reference>
<organism evidence="3 4">
    <name type="scientific">Cavenderia fasciculata</name>
    <name type="common">Slime mold</name>
    <name type="synonym">Dictyostelium fasciculatum</name>
    <dbReference type="NCBI Taxonomy" id="261658"/>
    <lineage>
        <taxon>Eukaryota</taxon>
        <taxon>Amoebozoa</taxon>
        <taxon>Evosea</taxon>
        <taxon>Eumycetozoa</taxon>
        <taxon>Dictyostelia</taxon>
        <taxon>Acytosteliales</taxon>
        <taxon>Cavenderiaceae</taxon>
        <taxon>Cavenderia</taxon>
    </lineage>
</organism>
<dbReference type="AlphaFoldDB" id="F4PRW7"/>
<protein>
    <recommendedName>
        <fullName evidence="5">Paramecium surface antigen repeat-containing protein</fullName>
    </recommendedName>
</protein>